<keyword evidence="3" id="KW-1185">Reference proteome</keyword>
<comment type="caution">
    <text evidence="2">The sequence shown here is derived from an EMBL/GenBank/DDBJ whole genome shotgun (WGS) entry which is preliminary data.</text>
</comment>
<dbReference type="RefSeq" id="WP_191163989.1">
    <property type="nucleotide sequence ID" value="NZ_JACWMX010000005.1"/>
</dbReference>
<gene>
    <name evidence="2" type="ORF">IDJ76_14180</name>
</gene>
<dbReference type="EMBL" id="JACWMX010000005">
    <property type="protein sequence ID" value="MBD1394253.1"/>
    <property type="molecule type" value="Genomic_DNA"/>
</dbReference>
<protein>
    <submittedName>
        <fullName evidence="2">Uncharacterized protein</fullName>
    </submittedName>
</protein>
<proteinExistence type="predicted"/>
<sequence length="131" mass="14212">MKKAILLIALVGISLTTIAQKKTVSAIKNHEAYVAAPSFTVDPQKVYQIPLTLNAEAIYAITLTPDEWAQIKASPKLSGQQITELEKLAADIRKAIITLQQQAIQKDYDAFMSDKIRGKASKIGTDGKGAD</sequence>
<organism evidence="2 3">
    <name type="scientific">Mucilaginibacter glaciei</name>
    <dbReference type="NCBI Taxonomy" id="2772109"/>
    <lineage>
        <taxon>Bacteria</taxon>
        <taxon>Pseudomonadati</taxon>
        <taxon>Bacteroidota</taxon>
        <taxon>Sphingobacteriia</taxon>
        <taxon>Sphingobacteriales</taxon>
        <taxon>Sphingobacteriaceae</taxon>
        <taxon>Mucilaginibacter</taxon>
    </lineage>
</organism>
<keyword evidence="1" id="KW-0732">Signal</keyword>
<feature type="signal peptide" evidence="1">
    <location>
        <begin position="1"/>
        <end position="19"/>
    </location>
</feature>
<evidence type="ECO:0000313" key="3">
    <source>
        <dbReference type="Proteomes" id="UP000619078"/>
    </source>
</evidence>
<evidence type="ECO:0000313" key="2">
    <source>
        <dbReference type="EMBL" id="MBD1394253.1"/>
    </source>
</evidence>
<evidence type="ECO:0000256" key="1">
    <source>
        <dbReference type="SAM" id="SignalP"/>
    </source>
</evidence>
<feature type="chain" id="PRO_5038012918" evidence="1">
    <location>
        <begin position="20"/>
        <end position="131"/>
    </location>
</feature>
<accession>A0A926S2K8</accession>
<dbReference type="AlphaFoldDB" id="A0A926S2K8"/>
<dbReference type="Proteomes" id="UP000619078">
    <property type="component" value="Unassembled WGS sequence"/>
</dbReference>
<name>A0A926S2K8_9SPHI</name>
<reference evidence="2" key="1">
    <citation type="submission" date="2020-09" db="EMBL/GenBank/DDBJ databases">
        <title>Novel species of Mucilaginibacter isolated from a glacier on the Tibetan Plateau.</title>
        <authorList>
            <person name="Liu Q."/>
            <person name="Xin Y.-H."/>
        </authorList>
    </citation>
    <scope>NUCLEOTIDE SEQUENCE</scope>
    <source>
        <strain evidence="2">ZB1P21</strain>
    </source>
</reference>